<evidence type="ECO:0000313" key="2">
    <source>
        <dbReference type="EMBL" id="KAL3395075.1"/>
    </source>
</evidence>
<dbReference type="PANTHER" id="PTHR18911">
    <property type="entry name" value="CTCL TUMOR ANTIGEN HD-CL-01"/>
    <property type="match status" value="1"/>
</dbReference>
<comment type="caution">
    <text evidence="2">The sequence shown here is derived from an EMBL/GenBank/DDBJ whole genome shotgun (WGS) entry which is preliminary data.</text>
</comment>
<dbReference type="SUPFAM" id="SSF57997">
    <property type="entry name" value="Tropomyosin"/>
    <property type="match status" value="1"/>
</dbReference>
<dbReference type="EMBL" id="JBJJXI010000085">
    <property type="protein sequence ID" value="KAL3395075.1"/>
    <property type="molecule type" value="Genomic_DNA"/>
</dbReference>
<reference evidence="2 3" key="1">
    <citation type="journal article" date="2024" name="bioRxiv">
        <title>A reference genome for Trichogramma kaykai: A tiny desert-dwelling parasitoid wasp with competing sex-ratio distorters.</title>
        <authorList>
            <person name="Culotta J."/>
            <person name="Lindsey A.R."/>
        </authorList>
    </citation>
    <scope>NUCLEOTIDE SEQUENCE [LARGE SCALE GENOMIC DNA]</scope>
    <source>
        <strain evidence="2 3">KSX58</strain>
    </source>
</reference>
<dbReference type="Proteomes" id="UP001627154">
    <property type="component" value="Unassembled WGS sequence"/>
</dbReference>
<sequence length="549" mass="64099">MGSNSASHFVLEKQKFTRGTTIILDECLKNIIDSYMIQDCYPFEHVTPYCTSVSTNVIDRNLMQIIFKDQLFNRLNSLYNALIDNNYKHKKKVASKVPDQISYTIVNLYKSYYLLLSSKDHLEKINVDLIKKLKQQQNNSPTSQIKVSLATCSKCSQMEKSLMDLQKKYDEIHKDRDKMVVRYAGSEKSHIDAQRSIKSLEKKLHENISSRETYRKKNEQLQDRIIKLAGEINGKNSEITTLRNQIEHQKDKLNTKDLQLQWKENRLKHFTHSLEETDKKLNDLIVEYNKLKTKYETLLLEHLAKSTSNDVNAIRNFSDNSNTSPVKIVSDGTEMQNVDLKENDSTSQNSVSIENLYIQCGNYVAQINDLQIRCEKQSEEIQMLTSTLYEKENICKEVELMKSKIEADEVQLQQVNLLNSELQADKQDYKQRLMELLDFTQKLTDKNVQLQCENQNLSSHTKLLEAKQENFYKTVITLLTEKKDLENNLAIEKSKFDQLWEFSVHSIAKLLLDTRQLTQLLSDLRGEYIILQKKCSAFFVQIKREKNKK</sequence>
<protein>
    <submittedName>
        <fullName evidence="2">Uncharacterized protein</fullName>
    </submittedName>
</protein>
<gene>
    <name evidence="2" type="ORF">TKK_010697</name>
</gene>
<accession>A0ABD2WQB7</accession>
<keyword evidence="1" id="KW-0175">Coiled coil</keyword>
<evidence type="ECO:0000313" key="3">
    <source>
        <dbReference type="Proteomes" id="UP001627154"/>
    </source>
</evidence>
<feature type="coiled-coil region" evidence="1">
    <location>
        <begin position="211"/>
        <end position="301"/>
    </location>
</feature>
<name>A0ABD2WQB7_9HYME</name>
<dbReference type="InterPro" id="IPR038830">
    <property type="entry name" value="CCDC186"/>
</dbReference>
<proteinExistence type="predicted"/>
<keyword evidence="3" id="KW-1185">Reference proteome</keyword>
<organism evidence="2 3">
    <name type="scientific">Trichogramma kaykai</name>
    <dbReference type="NCBI Taxonomy" id="54128"/>
    <lineage>
        <taxon>Eukaryota</taxon>
        <taxon>Metazoa</taxon>
        <taxon>Ecdysozoa</taxon>
        <taxon>Arthropoda</taxon>
        <taxon>Hexapoda</taxon>
        <taxon>Insecta</taxon>
        <taxon>Pterygota</taxon>
        <taxon>Neoptera</taxon>
        <taxon>Endopterygota</taxon>
        <taxon>Hymenoptera</taxon>
        <taxon>Apocrita</taxon>
        <taxon>Proctotrupomorpha</taxon>
        <taxon>Chalcidoidea</taxon>
        <taxon>Trichogrammatidae</taxon>
        <taxon>Trichogramma</taxon>
    </lineage>
</organism>
<feature type="coiled-coil region" evidence="1">
    <location>
        <begin position="119"/>
        <end position="175"/>
    </location>
</feature>
<dbReference type="Gene3D" id="1.10.287.1490">
    <property type="match status" value="1"/>
</dbReference>
<evidence type="ECO:0000256" key="1">
    <source>
        <dbReference type="SAM" id="Coils"/>
    </source>
</evidence>
<dbReference type="AlphaFoldDB" id="A0ABD2WQB7"/>
<dbReference type="PANTHER" id="PTHR18911:SF5">
    <property type="entry name" value="COILED-COIL DOMAIN-CONTAINING PROTEIN 186"/>
    <property type="match status" value="1"/>
</dbReference>